<protein>
    <recommendedName>
        <fullName evidence="1">Plastocyanin-like domain-containing protein</fullName>
    </recommendedName>
</protein>
<name>A0A314YJJ1_PRUYE</name>
<dbReference type="PANTHER" id="PTHR11709:SF68">
    <property type="entry name" value="LACCASE-13"/>
    <property type="match status" value="1"/>
</dbReference>
<dbReference type="InterPro" id="IPR008972">
    <property type="entry name" value="Cupredoxin"/>
</dbReference>
<sequence>MTVVSADASYTKPFTTRVLMIGPGQTTDVLLTADQPPAHYYVAASVYQTARNAPFDNTTTTAILEYKSAACSSKKGLKNCTVPNNPRCQGPNNTRFAASMNNVSFVFPRTNSIMQAYYNGVPGVFTTDFPPVPPVQFDYTAMCPGGYGRLDAEPSSTS</sequence>
<dbReference type="AlphaFoldDB" id="A0A314YJJ1"/>
<dbReference type="InterPro" id="IPR001117">
    <property type="entry name" value="Cu-oxidase_2nd"/>
</dbReference>
<feature type="domain" description="Plastocyanin-like" evidence="1">
    <location>
        <begin position="1"/>
        <end position="68"/>
    </location>
</feature>
<evidence type="ECO:0000313" key="3">
    <source>
        <dbReference type="Proteomes" id="UP000250321"/>
    </source>
</evidence>
<keyword evidence="3" id="KW-1185">Reference proteome</keyword>
<dbReference type="OrthoDB" id="2121828at2759"/>
<dbReference type="Gene3D" id="2.60.40.420">
    <property type="entry name" value="Cupredoxins - blue copper proteins"/>
    <property type="match status" value="1"/>
</dbReference>
<dbReference type="SUPFAM" id="SSF49503">
    <property type="entry name" value="Cupredoxins"/>
    <property type="match status" value="2"/>
</dbReference>
<gene>
    <name evidence="2" type="ORF">Pyn_40424</name>
</gene>
<reference evidence="2 3" key="1">
    <citation type="submission" date="2018-02" db="EMBL/GenBank/DDBJ databases">
        <title>Draft genome of wild Prunus yedoensis var. nudiflora.</title>
        <authorList>
            <person name="Baek S."/>
            <person name="Kim J.-H."/>
            <person name="Choi K."/>
            <person name="Kim G.-B."/>
            <person name="Cho A."/>
            <person name="Jang H."/>
            <person name="Shin C.-H."/>
            <person name="Yu H.-J."/>
            <person name="Mun J.-H."/>
        </authorList>
    </citation>
    <scope>NUCLEOTIDE SEQUENCE [LARGE SCALE GENOMIC DNA]</scope>
    <source>
        <strain evidence="3">cv. Jeju island</strain>
        <tissue evidence="2">Leaf</tissue>
    </source>
</reference>
<dbReference type="PANTHER" id="PTHR11709">
    <property type="entry name" value="MULTI-COPPER OXIDASE"/>
    <property type="match status" value="1"/>
</dbReference>
<evidence type="ECO:0000259" key="1">
    <source>
        <dbReference type="Pfam" id="PF00394"/>
    </source>
</evidence>
<dbReference type="Proteomes" id="UP000250321">
    <property type="component" value="Unassembled WGS sequence"/>
</dbReference>
<comment type="caution">
    <text evidence="2">The sequence shown here is derived from an EMBL/GenBank/DDBJ whole genome shotgun (WGS) entry which is preliminary data.</text>
</comment>
<dbReference type="STRING" id="2094558.A0A314YJJ1"/>
<evidence type="ECO:0000313" key="2">
    <source>
        <dbReference type="EMBL" id="PQQ06547.1"/>
    </source>
</evidence>
<organism evidence="2 3">
    <name type="scientific">Prunus yedoensis var. nudiflora</name>
    <dbReference type="NCBI Taxonomy" id="2094558"/>
    <lineage>
        <taxon>Eukaryota</taxon>
        <taxon>Viridiplantae</taxon>
        <taxon>Streptophyta</taxon>
        <taxon>Embryophyta</taxon>
        <taxon>Tracheophyta</taxon>
        <taxon>Spermatophyta</taxon>
        <taxon>Magnoliopsida</taxon>
        <taxon>eudicotyledons</taxon>
        <taxon>Gunneridae</taxon>
        <taxon>Pentapetalae</taxon>
        <taxon>rosids</taxon>
        <taxon>fabids</taxon>
        <taxon>Rosales</taxon>
        <taxon>Rosaceae</taxon>
        <taxon>Amygdaloideae</taxon>
        <taxon>Amygdaleae</taxon>
        <taxon>Prunus</taxon>
    </lineage>
</organism>
<dbReference type="EMBL" id="PJQY01000951">
    <property type="protein sequence ID" value="PQQ06547.1"/>
    <property type="molecule type" value="Genomic_DNA"/>
</dbReference>
<accession>A0A314YJJ1</accession>
<dbReference type="GO" id="GO:0016491">
    <property type="term" value="F:oxidoreductase activity"/>
    <property type="evidence" value="ECO:0007669"/>
    <property type="project" value="TreeGrafter"/>
</dbReference>
<dbReference type="Pfam" id="PF00394">
    <property type="entry name" value="Cu-oxidase"/>
    <property type="match status" value="1"/>
</dbReference>
<dbReference type="InterPro" id="IPR045087">
    <property type="entry name" value="Cu-oxidase_fam"/>
</dbReference>
<proteinExistence type="predicted"/>